<evidence type="ECO:0000256" key="9">
    <source>
        <dbReference type="ARBA" id="ARBA00023316"/>
    </source>
</evidence>
<dbReference type="GO" id="GO:0005737">
    <property type="term" value="C:cytoplasm"/>
    <property type="evidence" value="ECO:0007669"/>
    <property type="project" value="UniProtKB-SubCell"/>
</dbReference>
<dbReference type="GO" id="GO:0005524">
    <property type="term" value="F:ATP binding"/>
    <property type="evidence" value="ECO:0007669"/>
    <property type="project" value="UniProtKB-UniRule"/>
</dbReference>
<evidence type="ECO:0000256" key="1">
    <source>
        <dbReference type="ARBA" id="ARBA00004496"/>
    </source>
</evidence>
<dbReference type="InterPro" id="IPR011761">
    <property type="entry name" value="ATP-grasp"/>
</dbReference>
<dbReference type="GO" id="GO:0009252">
    <property type="term" value="P:peptidoglycan biosynthetic process"/>
    <property type="evidence" value="ECO:0007669"/>
    <property type="project" value="UniProtKB-UniRule"/>
</dbReference>
<dbReference type="EC" id="6.3.2.4" evidence="10"/>
<comment type="similarity">
    <text evidence="2 10">Belongs to the D-alanine--D-alanine ligase family.</text>
</comment>
<keyword evidence="12" id="KW-0479">Metal-binding</keyword>
<dbReference type="PANTHER" id="PTHR23132:SF23">
    <property type="entry name" value="D-ALANINE--D-ALANINE LIGASE B"/>
    <property type="match status" value="1"/>
</dbReference>
<dbReference type="GO" id="GO:0008716">
    <property type="term" value="F:D-alanine-D-alanine ligase activity"/>
    <property type="evidence" value="ECO:0007669"/>
    <property type="project" value="UniProtKB-UniRule"/>
</dbReference>
<evidence type="ECO:0000256" key="11">
    <source>
        <dbReference type="PIRSR" id="PIRSR039102-1"/>
    </source>
</evidence>
<evidence type="ECO:0000256" key="5">
    <source>
        <dbReference type="ARBA" id="ARBA00022741"/>
    </source>
</evidence>
<evidence type="ECO:0000313" key="15">
    <source>
        <dbReference type="EMBL" id="OGC15812.1"/>
    </source>
</evidence>
<gene>
    <name evidence="10" type="primary">ddl</name>
    <name evidence="15" type="ORF">A2290_05695</name>
</gene>
<comment type="subcellular location">
    <subcellularLocation>
        <location evidence="1 10">Cytoplasm</location>
    </subcellularLocation>
</comment>
<feature type="active site" evidence="11">
    <location>
        <position position="21"/>
    </location>
</feature>
<dbReference type="SUPFAM" id="SSF52440">
    <property type="entry name" value="PreATP-grasp domain"/>
    <property type="match status" value="1"/>
</dbReference>
<dbReference type="Gene3D" id="3.30.1490.20">
    <property type="entry name" value="ATP-grasp fold, A domain"/>
    <property type="match status" value="1"/>
</dbReference>
<reference evidence="15 16" key="1">
    <citation type="journal article" date="2016" name="Nat. Commun.">
        <title>Thousands of microbial genomes shed light on interconnected biogeochemical processes in an aquifer system.</title>
        <authorList>
            <person name="Anantharaman K."/>
            <person name="Brown C.T."/>
            <person name="Hug L.A."/>
            <person name="Sharon I."/>
            <person name="Castelle C.J."/>
            <person name="Probst A.J."/>
            <person name="Thomas B.C."/>
            <person name="Singh A."/>
            <person name="Wilkins M.J."/>
            <person name="Karaoz U."/>
            <person name="Brodie E.L."/>
            <person name="Williams K.H."/>
            <person name="Hubbard S.S."/>
            <person name="Banfield J.F."/>
        </authorList>
    </citation>
    <scope>NUCLEOTIDE SEQUENCE [LARGE SCALE GENOMIC DNA]</scope>
</reference>
<feature type="domain" description="ATP-grasp" evidence="14">
    <location>
        <begin position="107"/>
        <end position="312"/>
    </location>
</feature>
<evidence type="ECO:0000256" key="12">
    <source>
        <dbReference type="PIRSR" id="PIRSR039102-3"/>
    </source>
</evidence>
<keyword evidence="5 13" id="KW-0547">Nucleotide-binding</keyword>
<dbReference type="InterPro" id="IPR005905">
    <property type="entry name" value="D_ala_D_ala"/>
</dbReference>
<evidence type="ECO:0000259" key="14">
    <source>
        <dbReference type="PROSITE" id="PS50975"/>
    </source>
</evidence>
<feature type="active site" evidence="11">
    <location>
        <position position="290"/>
    </location>
</feature>
<dbReference type="PROSITE" id="PS00844">
    <property type="entry name" value="DALA_DALA_LIGASE_2"/>
    <property type="match status" value="1"/>
</dbReference>
<keyword evidence="7 10" id="KW-0133">Cell shape</keyword>
<dbReference type="NCBIfam" id="NF002378">
    <property type="entry name" value="PRK01372.1"/>
    <property type="match status" value="1"/>
</dbReference>
<feature type="binding site" evidence="12">
    <location>
        <position position="265"/>
    </location>
    <ligand>
        <name>Mg(2+)</name>
        <dbReference type="ChEBI" id="CHEBI:18420"/>
        <label>1</label>
    </ligand>
</feature>
<dbReference type="AlphaFoldDB" id="A0A1F4S5V9"/>
<dbReference type="PROSITE" id="PS00843">
    <property type="entry name" value="DALA_DALA_LIGASE_1"/>
    <property type="match status" value="1"/>
</dbReference>
<dbReference type="NCBIfam" id="TIGR01205">
    <property type="entry name" value="D_ala_D_alaTIGR"/>
    <property type="match status" value="1"/>
</dbReference>
<dbReference type="Gene3D" id="3.40.50.20">
    <property type="match status" value="1"/>
</dbReference>
<keyword evidence="12" id="KW-0460">Magnesium</keyword>
<dbReference type="PIRSF" id="PIRSF039102">
    <property type="entry name" value="Ddl/VanB"/>
    <property type="match status" value="1"/>
</dbReference>
<dbReference type="PANTHER" id="PTHR23132">
    <property type="entry name" value="D-ALANINE--D-ALANINE LIGASE"/>
    <property type="match status" value="1"/>
</dbReference>
<proteinExistence type="inferred from homology"/>
<accession>A0A1F4S5V9</accession>
<evidence type="ECO:0000256" key="8">
    <source>
        <dbReference type="ARBA" id="ARBA00022984"/>
    </source>
</evidence>
<evidence type="ECO:0000256" key="2">
    <source>
        <dbReference type="ARBA" id="ARBA00010871"/>
    </source>
</evidence>
<comment type="cofactor">
    <cofactor evidence="12">
        <name>Mg(2+)</name>
        <dbReference type="ChEBI" id="CHEBI:18420"/>
    </cofactor>
    <cofactor evidence="12">
        <name>Mn(2+)</name>
        <dbReference type="ChEBI" id="CHEBI:29035"/>
    </cofactor>
    <text evidence="12">Binds 2 magnesium or manganese ions per subunit.</text>
</comment>
<keyword evidence="3 10" id="KW-0963">Cytoplasm</keyword>
<comment type="pathway">
    <text evidence="10">Cell wall biogenesis; peptidoglycan biosynthesis.</text>
</comment>
<dbReference type="Pfam" id="PF01820">
    <property type="entry name" value="Dala_Dala_lig_N"/>
    <property type="match status" value="1"/>
</dbReference>
<dbReference type="UniPathway" id="UPA00219"/>
<dbReference type="Gene3D" id="3.30.470.20">
    <property type="entry name" value="ATP-grasp fold, B domain"/>
    <property type="match status" value="1"/>
</dbReference>
<comment type="caution">
    <text evidence="15">The sequence shown here is derived from an EMBL/GenBank/DDBJ whole genome shotgun (WGS) entry which is preliminary data.</text>
</comment>
<feature type="active site" evidence="11">
    <location>
        <position position="158"/>
    </location>
</feature>
<keyword evidence="8 10" id="KW-0573">Peptidoglycan synthesis</keyword>
<dbReference type="PROSITE" id="PS50975">
    <property type="entry name" value="ATP_GRASP"/>
    <property type="match status" value="1"/>
</dbReference>
<keyword evidence="6 13" id="KW-0067">ATP-binding</keyword>
<dbReference type="InterPro" id="IPR016185">
    <property type="entry name" value="PreATP-grasp_dom_sf"/>
</dbReference>
<keyword evidence="12" id="KW-0464">Manganese</keyword>
<evidence type="ECO:0000256" key="10">
    <source>
        <dbReference type="HAMAP-Rule" id="MF_00047"/>
    </source>
</evidence>
<evidence type="ECO:0000256" key="7">
    <source>
        <dbReference type="ARBA" id="ARBA00022960"/>
    </source>
</evidence>
<dbReference type="InterPro" id="IPR013815">
    <property type="entry name" value="ATP_grasp_subdomain_1"/>
</dbReference>
<feature type="binding site" evidence="12">
    <location>
        <position position="279"/>
    </location>
    <ligand>
        <name>Mg(2+)</name>
        <dbReference type="ChEBI" id="CHEBI:18420"/>
        <label>2</label>
    </ligand>
</feature>
<comment type="function">
    <text evidence="10">Cell wall formation.</text>
</comment>
<evidence type="ECO:0000256" key="3">
    <source>
        <dbReference type="ARBA" id="ARBA00022490"/>
    </source>
</evidence>
<dbReference type="Pfam" id="PF07478">
    <property type="entry name" value="Dala_Dala_lig_C"/>
    <property type="match status" value="1"/>
</dbReference>
<keyword evidence="4 10" id="KW-0436">Ligase</keyword>
<dbReference type="EMBL" id="MEUA01000017">
    <property type="protein sequence ID" value="OGC15812.1"/>
    <property type="molecule type" value="Genomic_DNA"/>
</dbReference>
<dbReference type="GO" id="GO:0071555">
    <property type="term" value="P:cell wall organization"/>
    <property type="evidence" value="ECO:0007669"/>
    <property type="project" value="UniProtKB-KW"/>
</dbReference>
<evidence type="ECO:0000256" key="13">
    <source>
        <dbReference type="PROSITE-ProRule" id="PRU00409"/>
    </source>
</evidence>
<evidence type="ECO:0000256" key="4">
    <source>
        <dbReference type="ARBA" id="ARBA00022598"/>
    </source>
</evidence>
<feature type="binding site" evidence="12">
    <location>
        <position position="279"/>
    </location>
    <ligand>
        <name>Mg(2+)</name>
        <dbReference type="ChEBI" id="CHEBI:18420"/>
        <label>1</label>
    </ligand>
</feature>
<dbReference type="SUPFAM" id="SSF56059">
    <property type="entry name" value="Glutathione synthetase ATP-binding domain-like"/>
    <property type="match status" value="1"/>
</dbReference>
<dbReference type="GO" id="GO:0046872">
    <property type="term" value="F:metal ion binding"/>
    <property type="evidence" value="ECO:0007669"/>
    <property type="project" value="UniProtKB-KW"/>
</dbReference>
<name>A0A1F4S5V9_UNCSA</name>
<keyword evidence="9 10" id="KW-0961">Cell wall biogenesis/degradation</keyword>
<evidence type="ECO:0000256" key="6">
    <source>
        <dbReference type="ARBA" id="ARBA00022840"/>
    </source>
</evidence>
<dbReference type="Proteomes" id="UP000177905">
    <property type="component" value="Unassembled WGS sequence"/>
</dbReference>
<protein>
    <recommendedName>
        <fullName evidence="10">D-alanine--D-alanine ligase</fullName>
        <ecNumber evidence="10">6.3.2.4</ecNumber>
    </recommendedName>
    <alternativeName>
        <fullName evidence="10">D-Ala-D-Ala ligase</fullName>
    </alternativeName>
    <alternativeName>
        <fullName evidence="10">D-alanylalanine synthetase</fullName>
    </alternativeName>
</protein>
<dbReference type="InterPro" id="IPR000291">
    <property type="entry name" value="D-Ala_lig_Van_CS"/>
</dbReference>
<dbReference type="InterPro" id="IPR011127">
    <property type="entry name" value="Dala_Dala_lig_N"/>
</dbReference>
<dbReference type="HAMAP" id="MF_00047">
    <property type="entry name" value="Dala_Dala_lig"/>
    <property type="match status" value="1"/>
</dbReference>
<sequence length="316" mass="35122">MPIKSLKKNKIAVIAGGWSGERDVSLRSGKRVFDSLKKQGFDVVQFDLEEDLISRLKKKKIDVAFLALHGKYGEDGTIQGLLEIAKIPYTGSKVLASALAMDKVAAKRVFESCGIPTAKFIRIDNFRLRDKKSLSDEVVRIKSIFPFPLVLKPVSEGSSLGVSIIKKREDFEKVLKKTIKKHDDCFVEEYIKGREVTVGILGEKIIPILELVPKNEFYDYDAKYSEGGTQFILPAKLSPPLYKKTEEIALAAHKALGCRGVSRVDIIVSNKDHTPYVCEINTIPGMTDKSDLPAQAAYAGISFDELVLRILESAFI</sequence>
<organism evidence="15 16">
    <name type="scientific">candidate division WOR-1 bacterium RIFOXYB2_FULL_36_35</name>
    <dbReference type="NCBI Taxonomy" id="1802578"/>
    <lineage>
        <taxon>Bacteria</taxon>
        <taxon>Bacillati</taxon>
        <taxon>Saganbacteria</taxon>
    </lineage>
</organism>
<feature type="binding site" evidence="12">
    <location>
        <position position="281"/>
    </location>
    <ligand>
        <name>Mg(2+)</name>
        <dbReference type="ChEBI" id="CHEBI:18420"/>
        <label>2</label>
    </ligand>
</feature>
<dbReference type="GO" id="GO:0008360">
    <property type="term" value="P:regulation of cell shape"/>
    <property type="evidence" value="ECO:0007669"/>
    <property type="project" value="UniProtKB-KW"/>
</dbReference>
<evidence type="ECO:0000313" key="16">
    <source>
        <dbReference type="Proteomes" id="UP000177905"/>
    </source>
</evidence>
<comment type="catalytic activity">
    <reaction evidence="10">
        <text>2 D-alanine + ATP = D-alanyl-D-alanine + ADP + phosphate + H(+)</text>
        <dbReference type="Rhea" id="RHEA:11224"/>
        <dbReference type="ChEBI" id="CHEBI:15378"/>
        <dbReference type="ChEBI" id="CHEBI:30616"/>
        <dbReference type="ChEBI" id="CHEBI:43474"/>
        <dbReference type="ChEBI" id="CHEBI:57416"/>
        <dbReference type="ChEBI" id="CHEBI:57822"/>
        <dbReference type="ChEBI" id="CHEBI:456216"/>
        <dbReference type="EC" id="6.3.2.4"/>
    </reaction>
</comment>
<dbReference type="InterPro" id="IPR011095">
    <property type="entry name" value="Dala_Dala_lig_C"/>
</dbReference>